<evidence type="ECO:0000313" key="1">
    <source>
        <dbReference type="EMBL" id="GKU96975.1"/>
    </source>
</evidence>
<dbReference type="AlphaFoldDB" id="A0AAV5ICW6"/>
<name>A0AAV5ICW6_9ROSI</name>
<sequence>MVAFSLRTTDFLRQGRGDFLPMYTFVNNRSYISPEPAYFLDMMLSLTG</sequence>
<dbReference type="Proteomes" id="UP001054252">
    <property type="component" value="Unassembled WGS sequence"/>
</dbReference>
<comment type="caution">
    <text evidence="1">The sequence shown here is derived from an EMBL/GenBank/DDBJ whole genome shotgun (WGS) entry which is preliminary data.</text>
</comment>
<evidence type="ECO:0000313" key="2">
    <source>
        <dbReference type="Proteomes" id="UP001054252"/>
    </source>
</evidence>
<keyword evidence="2" id="KW-1185">Reference proteome</keyword>
<gene>
    <name evidence="1" type="ORF">SLEP1_g10155</name>
</gene>
<accession>A0AAV5ICW6</accession>
<protein>
    <submittedName>
        <fullName evidence="1">Uncharacterized protein</fullName>
    </submittedName>
</protein>
<dbReference type="EMBL" id="BPVZ01000011">
    <property type="protein sequence ID" value="GKU96975.1"/>
    <property type="molecule type" value="Genomic_DNA"/>
</dbReference>
<reference evidence="1 2" key="1">
    <citation type="journal article" date="2021" name="Commun. Biol.">
        <title>The genome of Shorea leprosula (Dipterocarpaceae) highlights the ecological relevance of drought in aseasonal tropical rainforests.</title>
        <authorList>
            <person name="Ng K.K.S."/>
            <person name="Kobayashi M.J."/>
            <person name="Fawcett J.A."/>
            <person name="Hatakeyama M."/>
            <person name="Paape T."/>
            <person name="Ng C.H."/>
            <person name="Ang C.C."/>
            <person name="Tnah L.H."/>
            <person name="Lee C.T."/>
            <person name="Nishiyama T."/>
            <person name="Sese J."/>
            <person name="O'Brien M.J."/>
            <person name="Copetti D."/>
            <person name="Mohd Noor M.I."/>
            <person name="Ong R.C."/>
            <person name="Putra M."/>
            <person name="Sireger I.Z."/>
            <person name="Indrioko S."/>
            <person name="Kosugi Y."/>
            <person name="Izuno A."/>
            <person name="Isagi Y."/>
            <person name="Lee S.L."/>
            <person name="Shimizu K.K."/>
        </authorList>
    </citation>
    <scope>NUCLEOTIDE SEQUENCE [LARGE SCALE GENOMIC DNA]</scope>
    <source>
        <strain evidence="1">214</strain>
    </source>
</reference>
<proteinExistence type="predicted"/>
<organism evidence="1 2">
    <name type="scientific">Rubroshorea leprosula</name>
    <dbReference type="NCBI Taxonomy" id="152421"/>
    <lineage>
        <taxon>Eukaryota</taxon>
        <taxon>Viridiplantae</taxon>
        <taxon>Streptophyta</taxon>
        <taxon>Embryophyta</taxon>
        <taxon>Tracheophyta</taxon>
        <taxon>Spermatophyta</taxon>
        <taxon>Magnoliopsida</taxon>
        <taxon>eudicotyledons</taxon>
        <taxon>Gunneridae</taxon>
        <taxon>Pentapetalae</taxon>
        <taxon>rosids</taxon>
        <taxon>malvids</taxon>
        <taxon>Malvales</taxon>
        <taxon>Dipterocarpaceae</taxon>
        <taxon>Rubroshorea</taxon>
    </lineage>
</organism>